<feature type="transmembrane region" description="Helical" evidence="1">
    <location>
        <begin position="150"/>
        <end position="176"/>
    </location>
</feature>
<keyword evidence="3" id="KW-1185">Reference proteome</keyword>
<dbReference type="InParanoid" id="A0A0P0XNL4"/>
<feature type="transmembrane region" description="Helical" evidence="1">
    <location>
        <begin position="106"/>
        <end position="129"/>
    </location>
</feature>
<dbReference type="PaxDb" id="39947-A0A0P0XNL4"/>
<name>A0A0P0XNL4_ORYSJ</name>
<evidence type="ECO:0000256" key="1">
    <source>
        <dbReference type="SAM" id="Phobius"/>
    </source>
</evidence>
<dbReference type="Gramene" id="Os09t0459450-01">
    <property type="protein sequence ID" value="Os09t0459450-01"/>
    <property type="gene ID" value="Os09g0459450"/>
</dbReference>
<evidence type="ECO:0000313" key="2">
    <source>
        <dbReference type="EMBL" id="BAT08462.1"/>
    </source>
</evidence>
<keyword evidence="1" id="KW-0472">Membrane</keyword>
<organism evidence="2 3">
    <name type="scientific">Oryza sativa subsp. japonica</name>
    <name type="common">Rice</name>
    <dbReference type="NCBI Taxonomy" id="39947"/>
    <lineage>
        <taxon>Eukaryota</taxon>
        <taxon>Viridiplantae</taxon>
        <taxon>Streptophyta</taxon>
        <taxon>Embryophyta</taxon>
        <taxon>Tracheophyta</taxon>
        <taxon>Spermatophyta</taxon>
        <taxon>Magnoliopsida</taxon>
        <taxon>Liliopsida</taxon>
        <taxon>Poales</taxon>
        <taxon>Poaceae</taxon>
        <taxon>BOP clade</taxon>
        <taxon>Oryzoideae</taxon>
        <taxon>Oryzeae</taxon>
        <taxon>Oryzinae</taxon>
        <taxon>Oryza</taxon>
        <taxon>Oryza sativa</taxon>
    </lineage>
</organism>
<keyword evidence="1" id="KW-0812">Transmembrane</keyword>
<dbReference type="AlphaFoldDB" id="A0A0P0XNL4"/>
<protein>
    <submittedName>
        <fullName evidence="2">Os09g0459450 protein</fullName>
    </submittedName>
</protein>
<evidence type="ECO:0000313" key="3">
    <source>
        <dbReference type="Proteomes" id="UP000059680"/>
    </source>
</evidence>
<dbReference type="Proteomes" id="UP000059680">
    <property type="component" value="Chromosome 9"/>
</dbReference>
<sequence>MEFLQCAMAASMALCSSSMVLSSDDVETFTDPPTERWPLFTGDARSDAGAEESCPRRRLHRSRCSLRALGPCAENECGLRRCCSRFSLSPPPCREKEASRCSTMDAMYFFTHCPTSSPLVFAFAFLFTSSSLLKPDLHEPPRPEKKGDDALLLALYSLSFSLLLLLLPVCRCWFALEE</sequence>
<gene>
    <name evidence="2" type="ordered locus">Os09g0459450</name>
    <name evidence="2" type="ORF">OSNPB_090459450</name>
</gene>
<keyword evidence="1" id="KW-1133">Transmembrane helix</keyword>
<dbReference type="EMBL" id="AP014965">
    <property type="protein sequence ID" value="BAT08462.1"/>
    <property type="molecule type" value="Genomic_DNA"/>
</dbReference>
<proteinExistence type="predicted"/>
<accession>A0A0P0XNL4</accession>
<reference evidence="2 3" key="2">
    <citation type="journal article" date="2013" name="Plant Cell Physiol.">
        <title>Rice Annotation Project Database (RAP-DB): an integrative and interactive database for rice genomics.</title>
        <authorList>
            <person name="Sakai H."/>
            <person name="Lee S.S."/>
            <person name="Tanaka T."/>
            <person name="Numa H."/>
            <person name="Kim J."/>
            <person name="Kawahara Y."/>
            <person name="Wakimoto H."/>
            <person name="Yang C.C."/>
            <person name="Iwamoto M."/>
            <person name="Abe T."/>
            <person name="Yamada Y."/>
            <person name="Muto A."/>
            <person name="Inokuchi H."/>
            <person name="Ikemura T."/>
            <person name="Matsumoto T."/>
            <person name="Sasaki T."/>
            <person name="Itoh T."/>
        </authorList>
    </citation>
    <scope>NUCLEOTIDE SEQUENCE [LARGE SCALE GENOMIC DNA]</scope>
    <source>
        <strain evidence="3">cv. Nipponbare</strain>
    </source>
</reference>
<reference evidence="2 3" key="3">
    <citation type="journal article" date="2013" name="Rice">
        <title>Improvement of the Oryza sativa Nipponbare reference genome using next generation sequence and optical map data.</title>
        <authorList>
            <person name="Kawahara Y."/>
            <person name="de la Bastide M."/>
            <person name="Hamilton J.P."/>
            <person name="Kanamori H."/>
            <person name="McCombie W.R."/>
            <person name="Ouyang S."/>
            <person name="Schwartz D.C."/>
            <person name="Tanaka T."/>
            <person name="Wu J."/>
            <person name="Zhou S."/>
            <person name="Childs K.L."/>
            <person name="Davidson R.M."/>
            <person name="Lin H."/>
            <person name="Quesada-Ocampo L."/>
            <person name="Vaillancourt B."/>
            <person name="Sakai H."/>
            <person name="Lee S.S."/>
            <person name="Kim J."/>
            <person name="Numa H."/>
            <person name="Itoh T."/>
            <person name="Buell C.R."/>
            <person name="Matsumoto T."/>
        </authorList>
    </citation>
    <scope>NUCLEOTIDE SEQUENCE [LARGE SCALE GENOMIC DNA]</scope>
    <source>
        <strain evidence="3">cv. Nipponbare</strain>
    </source>
</reference>
<reference evidence="3" key="1">
    <citation type="journal article" date="2005" name="Nature">
        <title>The map-based sequence of the rice genome.</title>
        <authorList>
            <consortium name="International rice genome sequencing project (IRGSP)"/>
            <person name="Matsumoto T."/>
            <person name="Wu J."/>
            <person name="Kanamori H."/>
            <person name="Katayose Y."/>
            <person name="Fujisawa M."/>
            <person name="Namiki N."/>
            <person name="Mizuno H."/>
            <person name="Yamamoto K."/>
            <person name="Antonio B.A."/>
            <person name="Baba T."/>
            <person name="Sakata K."/>
            <person name="Nagamura Y."/>
            <person name="Aoki H."/>
            <person name="Arikawa K."/>
            <person name="Arita K."/>
            <person name="Bito T."/>
            <person name="Chiden Y."/>
            <person name="Fujitsuka N."/>
            <person name="Fukunaka R."/>
            <person name="Hamada M."/>
            <person name="Harada C."/>
            <person name="Hayashi A."/>
            <person name="Hijishita S."/>
            <person name="Honda M."/>
            <person name="Hosokawa S."/>
            <person name="Ichikawa Y."/>
            <person name="Idonuma A."/>
            <person name="Iijima M."/>
            <person name="Ikeda M."/>
            <person name="Ikeno M."/>
            <person name="Ito K."/>
            <person name="Ito S."/>
            <person name="Ito T."/>
            <person name="Ito Y."/>
            <person name="Ito Y."/>
            <person name="Iwabuchi A."/>
            <person name="Kamiya K."/>
            <person name="Karasawa W."/>
            <person name="Kurita K."/>
            <person name="Katagiri S."/>
            <person name="Kikuta A."/>
            <person name="Kobayashi H."/>
            <person name="Kobayashi N."/>
            <person name="Machita K."/>
            <person name="Maehara T."/>
            <person name="Masukawa M."/>
            <person name="Mizubayashi T."/>
            <person name="Mukai Y."/>
            <person name="Nagasaki H."/>
            <person name="Nagata Y."/>
            <person name="Naito S."/>
            <person name="Nakashima M."/>
            <person name="Nakama Y."/>
            <person name="Nakamichi Y."/>
            <person name="Nakamura M."/>
            <person name="Meguro A."/>
            <person name="Negishi M."/>
            <person name="Ohta I."/>
            <person name="Ohta T."/>
            <person name="Okamoto M."/>
            <person name="Ono N."/>
            <person name="Saji S."/>
            <person name="Sakaguchi M."/>
            <person name="Sakai K."/>
            <person name="Shibata M."/>
            <person name="Shimokawa T."/>
            <person name="Song J."/>
            <person name="Takazaki Y."/>
            <person name="Terasawa K."/>
            <person name="Tsugane M."/>
            <person name="Tsuji K."/>
            <person name="Ueda S."/>
            <person name="Waki K."/>
            <person name="Yamagata H."/>
            <person name="Yamamoto M."/>
            <person name="Yamamoto S."/>
            <person name="Yamane H."/>
            <person name="Yoshiki S."/>
            <person name="Yoshihara R."/>
            <person name="Yukawa K."/>
            <person name="Zhong H."/>
            <person name="Yano M."/>
            <person name="Yuan Q."/>
            <person name="Ouyang S."/>
            <person name="Liu J."/>
            <person name="Jones K.M."/>
            <person name="Gansberger K."/>
            <person name="Moffat K."/>
            <person name="Hill J."/>
            <person name="Bera J."/>
            <person name="Fadrosh D."/>
            <person name="Jin S."/>
            <person name="Johri S."/>
            <person name="Kim M."/>
            <person name="Overton L."/>
            <person name="Reardon M."/>
            <person name="Tsitrin T."/>
            <person name="Vuong H."/>
            <person name="Weaver B."/>
            <person name="Ciecko A."/>
            <person name="Tallon L."/>
            <person name="Jackson J."/>
            <person name="Pai G."/>
            <person name="Aken S.V."/>
            <person name="Utterback T."/>
            <person name="Reidmuller S."/>
            <person name="Feldblyum T."/>
            <person name="Hsiao J."/>
            <person name="Zismann V."/>
            <person name="Iobst S."/>
            <person name="de Vazeille A.R."/>
            <person name="Buell C.R."/>
            <person name="Ying K."/>
            <person name="Li Y."/>
            <person name="Lu T."/>
            <person name="Huang Y."/>
            <person name="Zhao Q."/>
            <person name="Feng Q."/>
            <person name="Zhang L."/>
            <person name="Zhu J."/>
            <person name="Weng Q."/>
            <person name="Mu J."/>
            <person name="Lu Y."/>
            <person name="Fan D."/>
            <person name="Liu Y."/>
            <person name="Guan J."/>
            <person name="Zhang Y."/>
            <person name="Yu S."/>
            <person name="Liu X."/>
            <person name="Zhang Y."/>
            <person name="Hong G."/>
            <person name="Han B."/>
            <person name="Choisne N."/>
            <person name="Demange N."/>
            <person name="Orjeda G."/>
            <person name="Samain S."/>
            <person name="Cattolico L."/>
            <person name="Pelletier E."/>
            <person name="Couloux A."/>
            <person name="Segurens B."/>
            <person name="Wincker P."/>
            <person name="D'Hont A."/>
            <person name="Scarpelli C."/>
            <person name="Weissenbach J."/>
            <person name="Salanoubat M."/>
            <person name="Quetier F."/>
            <person name="Yu Y."/>
            <person name="Kim H.R."/>
            <person name="Rambo T."/>
            <person name="Currie J."/>
            <person name="Collura K."/>
            <person name="Luo M."/>
            <person name="Yang T."/>
            <person name="Ammiraju J.S.S."/>
            <person name="Engler F."/>
            <person name="Soderlund C."/>
            <person name="Wing R.A."/>
            <person name="Palmer L.E."/>
            <person name="de la Bastide M."/>
            <person name="Spiegel L."/>
            <person name="Nascimento L."/>
            <person name="Zutavern T."/>
            <person name="O'Shaughnessy A."/>
            <person name="Dike S."/>
            <person name="Dedhia N."/>
            <person name="Preston R."/>
            <person name="Balija V."/>
            <person name="McCombie W.R."/>
            <person name="Chow T."/>
            <person name="Chen H."/>
            <person name="Chung M."/>
            <person name="Chen C."/>
            <person name="Shaw J."/>
            <person name="Wu H."/>
            <person name="Hsiao K."/>
            <person name="Chao Y."/>
            <person name="Chu M."/>
            <person name="Cheng C."/>
            <person name="Hour A."/>
            <person name="Lee P."/>
            <person name="Lin S."/>
            <person name="Lin Y."/>
            <person name="Liou J."/>
            <person name="Liu S."/>
            <person name="Hsing Y."/>
            <person name="Raghuvanshi S."/>
            <person name="Mohanty A."/>
            <person name="Bharti A.K."/>
            <person name="Gaur A."/>
            <person name="Gupta V."/>
            <person name="Kumar D."/>
            <person name="Ravi V."/>
            <person name="Vij S."/>
            <person name="Kapur A."/>
            <person name="Khurana P."/>
            <person name="Khurana P."/>
            <person name="Khurana J.P."/>
            <person name="Tyagi A.K."/>
            <person name="Gaikwad K."/>
            <person name="Singh A."/>
            <person name="Dalal V."/>
            <person name="Srivastava S."/>
            <person name="Dixit A."/>
            <person name="Pal A.K."/>
            <person name="Ghazi I.A."/>
            <person name="Yadav M."/>
            <person name="Pandit A."/>
            <person name="Bhargava A."/>
            <person name="Sureshbabu K."/>
            <person name="Batra K."/>
            <person name="Sharma T.R."/>
            <person name="Mohapatra T."/>
            <person name="Singh N.K."/>
            <person name="Messing J."/>
            <person name="Nelson A.B."/>
            <person name="Fuks G."/>
            <person name="Kavchok S."/>
            <person name="Keizer G."/>
            <person name="Linton E."/>
            <person name="Llaca V."/>
            <person name="Song R."/>
            <person name="Tanyolac B."/>
            <person name="Young S."/>
            <person name="Ho-Il K."/>
            <person name="Hahn J.H."/>
            <person name="Sangsakoo G."/>
            <person name="Vanavichit A."/>
            <person name="de Mattos Luiz.A.T."/>
            <person name="Zimmer P.D."/>
            <person name="Malone G."/>
            <person name="Dellagostin O."/>
            <person name="de Oliveira A.C."/>
            <person name="Bevan M."/>
            <person name="Bancroft I."/>
            <person name="Minx P."/>
            <person name="Cordum H."/>
            <person name="Wilson R."/>
            <person name="Cheng Z."/>
            <person name="Jin W."/>
            <person name="Jiang J."/>
            <person name="Leong S.A."/>
            <person name="Iwama H."/>
            <person name="Gojobori T."/>
            <person name="Itoh T."/>
            <person name="Niimura Y."/>
            <person name="Fujii Y."/>
            <person name="Habara T."/>
            <person name="Sakai H."/>
            <person name="Sato Y."/>
            <person name="Wilson G."/>
            <person name="Kumar K."/>
            <person name="McCouch S."/>
            <person name="Juretic N."/>
            <person name="Hoen D."/>
            <person name="Wright S."/>
            <person name="Bruskiewich R."/>
            <person name="Bureau T."/>
            <person name="Miyao A."/>
            <person name="Hirochika H."/>
            <person name="Nishikawa T."/>
            <person name="Kadowaki K."/>
            <person name="Sugiura M."/>
            <person name="Burr B."/>
            <person name="Sasaki T."/>
        </authorList>
    </citation>
    <scope>NUCLEOTIDE SEQUENCE [LARGE SCALE GENOMIC DNA]</scope>
    <source>
        <strain evidence="3">cv. Nipponbare</strain>
    </source>
</reference>